<dbReference type="Gene3D" id="3.40.50.150">
    <property type="entry name" value="Vaccinia Virus protein VP39"/>
    <property type="match status" value="1"/>
</dbReference>
<dbReference type="STRING" id="1230457.C476_14978"/>
<dbReference type="GO" id="GO:0032259">
    <property type="term" value="P:methylation"/>
    <property type="evidence" value="ECO:0007669"/>
    <property type="project" value="UniProtKB-KW"/>
</dbReference>
<dbReference type="InterPro" id="IPR007848">
    <property type="entry name" value="Small_mtfrase_dom"/>
</dbReference>
<gene>
    <name evidence="2" type="ORF">C476_14978</name>
</gene>
<proteinExistence type="predicted"/>
<sequence>MKAERVHSHDQQRARDLERSITLEYRHLTMSSPSRRTLARRLESLEDFSEPSPALEQYLTPPELAAHLCHLAGLQGDLEGQVVDLGTGTGMLAIAATLAGGDRVAAVDVDAGALAVAQQNEQVVVADDDRGRAIDWLRGDVTRHPFSVTDATVLSNPPFGAQRGNRHADREFLETAREIGAVSYTIHNEGSQEFVESFAADEGGEVTHAFRAAFPLPKQFDFHTEAEATLEAEVFRIEWPTRV</sequence>
<dbReference type="EMBL" id="AOIT01000059">
    <property type="protein sequence ID" value="ELZ17590.1"/>
    <property type="molecule type" value="Genomic_DNA"/>
</dbReference>
<dbReference type="CDD" id="cd02440">
    <property type="entry name" value="AdoMet_MTases"/>
    <property type="match status" value="1"/>
</dbReference>
<keyword evidence="2" id="KW-0489">Methyltransferase</keyword>
<evidence type="ECO:0000313" key="2">
    <source>
        <dbReference type="EMBL" id="ELZ17590.1"/>
    </source>
</evidence>
<dbReference type="eggNOG" id="arCOG00910">
    <property type="taxonomic scope" value="Archaea"/>
</dbReference>
<accession>M0C320</accession>
<evidence type="ECO:0000259" key="1">
    <source>
        <dbReference type="Pfam" id="PF05175"/>
    </source>
</evidence>
<dbReference type="PANTHER" id="PTHR23290">
    <property type="entry name" value="RRNA N6-ADENOSINE-METHYLTRANSFERASE METTL5"/>
    <property type="match status" value="1"/>
</dbReference>
<dbReference type="PANTHER" id="PTHR23290:SF0">
    <property type="entry name" value="RRNA N6-ADENOSINE-METHYLTRANSFERASE METTL5"/>
    <property type="match status" value="1"/>
</dbReference>
<dbReference type="Proteomes" id="UP000011615">
    <property type="component" value="Unassembled WGS sequence"/>
</dbReference>
<dbReference type="InterPro" id="IPR051720">
    <property type="entry name" value="rRNA_MeTrfase/Polyamine_Synth"/>
</dbReference>
<feature type="domain" description="Methyltransferase small" evidence="1">
    <location>
        <begin position="74"/>
        <end position="178"/>
    </location>
</feature>
<comment type="caution">
    <text evidence="2">The sequence shown here is derived from an EMBL/GenBank/DDBJ whole genome shotgun (WGS) entry which is preliminary data.</text>
</comment>
<evidence type="ECO:0000313" key="3">
    <source>
        <dbReference type="Proteomes" id="UP000011615"/>
    </source>
</evidence>
<dbReference type="PATRIC" id="fig|1230457.4.peg.3011"/>
<reference evidence="2 3" key="1">
    <citation type="journal article" date="2014" name="PLoS Genet.">
        <title>Phylogenetically driven sequencing of extremely halophilic archaea reveals strategies for static and dynamic osmo-response.</title>
        <authorList>
            <person name="Becker E.A."/>
            <person name="Seitzer P.M."/>
            <person name="Tritt A."/>
            <person name="Larsen D."/>
            <person name="Krusor M."/>
            <person name="Yao A.I."/>
            <person name="Wu D."/>
            <person name="Madern D."/>
            <person name="Eisen J.A."/>
            <person name="Darling A.E."/>
            <person name="Facciotti M.T."/>
        </authorList>
    </citation>
    <scope>NUCLEOTIDE SEQUENCE [LARGE SCALE GENOMIC DNA]</scope>
    <source>
        <strain evidence="2 3">JCM 13563</strain>
    </source>
</reference>
<keyword evidence="3" id="KW-1185">Reference proteome</keyword>
<dbReference type="SUPFAM" id="SSF53335">
    <property type="entry name" value="S-adenosyl-L-methionine-dependent methyltransferases"/>
    <property type="match status" value="1"/>
</dbReference>
<dbReference type="AlphaFoldDB" id="M0C320"/>
<dbReference type="GO" id="GO:0008168">
    <property type="term" value="F:methyltransferase activity"/>
    <property type="evidence" value="ECO:0007669"/>
    <property type="project" value="UniProtKB-KW"/>
</dbReference>
<dbReference type="Pfam" id="PF05175">
    <property type="entry name" value="MTS"/>
    <property type="match status" value="1"/>
</dbReference>
<dbReference type="InterPro" id="IPR029063">
    <property type="entry name" value="SAM-dependent_MTases_sf"/>
</dbReference>
<name>M0C320_9EURY</name>
<keyword evidence="2" id="KW-0808">Transferase</keyword>
<protein>
    <submittedName>
        <fullName evidence="2">Ribosomal L11 methyltransferase</fullName>
    </submittedName>
</protein>
<organism evidence="2 3">
    <name type="scientific">Natrinema limicola JCM 13563</name>
    <dbReference type="NCBI Taxonomy" id="1230457"/>
    <lineage>
        <taxon>Archaea</taxon>
        <taxon>Methanobacteriati</taxon>
        <taxon>Methanobacteriota</taxon>
        <taxon>Stenosarchaea group</taxon>
        <taxon>Halobacteria</taxon>
        <taxon>Halobacteriales</taxon>
        <taxon>Natrialbaceae</taxon>
        <taxon>Natrinema</taxon>
    </lineage>
</organism>